<dbReference type="InterPro" id="IPR039859">
    <property type="entry name" value="PFA4/ZDH16/20/ERF2-like"/>
</dbReference>
<keyword evidence="3 8" id="KW-0808">Transferase</keyword>
<name>A0AAV1C731_OLDCO</name>
<feature type="transmembrane region" description="Helical" evidence="8">
    <location>
        <begin position="7"/>
        <end position="30"/>
    </location>
</feature>
<evidence type="ECO:0000256" key="5">
    <source>
        <dbReference type="ARBA" id="ARBA00022989"/>
    </source>
</evidence>
<proteinExistence type="inferred from homology"/>
<evidence type="ECO:0000256" key="1">
    <source>
        <dbReference type="ARBA" id="ARBA00004127"/>
    </source>
</evidence>
<sequence>MKLKRILSIPIFSVIFVVGFVYYITVFIFIEDCYGLSSPEGSWKAMIFTLLGALFSFSFCVCVLTDPGGVPSQFLPDMEENPVSDQENKTTAVQQRHCDKCSTYKPPRAHHCRVCRRCVLRMDHHCVWINNCVGLRNYKAFVVLVVYATITCAYSLITILCCALRKDWDFSGRMPLKIFYITSGMMVLGLTLTMGTLLSWHIYLMARNMTTIEYYDAKRAAWLARKSGLSYHHPFDVGTFKNFTLVFLSL</sequence>
<comment type="similarity">
    <text evidence="2 8">Belongs to the DHHC palmitoyltransferase family.</text>
</comment>
<gene>
    <name evidence="10" type="ORF">OLC1_LOCUS3146</name>
</gene>
<evidence type="ECO:0000313" key="11">
    <source>
        <dbReference type="Proteomes" id="UP001161247"/>
    </source>
</evidence>
<comment type="subcellular location">
    <subcellularLocation>
        <location evidence="1">Endomembrane system</location>
        <topology evidence="1">Multi-pass membrane protein</topology>
    </subcellularLocation>
</comment>
<protein>
    <recommendedName>
        <fullName evidence="8">S-acyltransferase</fullName>
        <ecNumber evidence="8">2.3.1.225</ecNumber>
    </recommendedName>
    <alternativeName>
        <fullName evidence="8">Palmitoyltransferase</fullName>
    </alternativeName>
</protein>
<organism evidence="10 11">
    <name type="scientific">Oldenlandia corymbosa var. corymbosa</name>
    <dbReference type="NCBI Taxonomy" id="529605"/>
    <lineage>
        <taxon>Eukaryota</taxon>
        <taxon>Viridiplantae</taxon>
        <taxon>Streptophyta</taxon>
        <taxon>Embryophyta</taxon>
        <taxon>Tracheophyta</taxon>
        <taxon>Spermatophyta</taxon>
        <taxon>Magnoliopsida</taxon>
        <taxon>eudicotyledons</taxon>
        <taxon>Gunneridae</taxon>
        <taxon>Pentapetalae</taxon>
        <taxon>asterids</taxon>
        <taxon>lamiids</taxon>
        <taxon>Gentianales</taxon>
        <taxon>Rubiaceae</taxon>
        <taxon>Rubioideae</taxon>
        <taxon>Spermacoceae</taxon>
        <taxon>Hedyotis-Oldenlandia complex</taxon>
        <taxon>Oldenlandia</taxon>
    </lineage>
</organism>
<accession>A0AAV1C731</accession>
<dbReference type="Pfam" id="PF01529">
    <property type="entry name" value="DHHC"/>
    <property type="match status" value="1"/>
</dbReference>
<feature type="transmembrane region" description="Helical" evidence="8">
    <location>
        <begin position="42"/>
        <end position="64"/>
    </location>
</feature>
<feature type="transmembrane region" description="Helical" evidence="8">
    <location>
        <begin position="178"/>
        <end position="200"/>
    </location>
</feature>
<dbReference type="InterPro" id="IPR001594">
    <property type="entry name" value="Palmitoyltrfase_DHHC"/>
</dbReference>
<keyword evidence="11" id="KW-1185">Reference proteome</keyword>
<keyword evidence="5 8" id="KW-1133">Transmembrane helix</keyword>
<dbReference type="AlphaFoldDB" id="A0AAV1C731"/>
<evidence type="ECO:0000259" key="9">
    <source>
        <dbReference type="Pfam" id="PF01529"/>
    </source>
</evidence>
<dbReference type="PROSITE" id="PS50216">
    <property type="entry name" value="DHHC"/>
    <property type="match status" value="1"/>
</dbReference>
<dbReference type="GO" id="GO:0019706">
    <property type="term" value="F:protein-cysteine S-palmitoyltransferase activity"/>
    <property type="evidence" value="ECO:0007669"/>
    <property type="project" value="UniProtKB-EC"/>
</dbReference>
<evidence type="ECO:0000256" key="4">
    <source>
        <dbReference type="ARBA" id="ARBA00022692"/>
    </source>
</evidence>
<dbReference type="EMBL" id="OX459118">
    <property type="protein sequence ID" value="CAI9091146.1"/>
    <property type="molecule type" value="Genomic_DNA"/>
</dbReference>
<dbReference type="EC" id="2.3.1.225" evidence="8"/>
<evidence type="ECO:0000256" key="6">
    <source>
        <dbReference type="ARBA" id="ARBA00023136"/>
    </source>
</evidence>
<evidence type="ECO:0000313" key="10">
    <source>
        <dbReference type="EMBL" id="CAI9091146.1"/>
    </source>
</evidence>
<dbReference type="Proteomes" id="UP001161247">
    <property type="component" value="Chromosome 1"/>
</dbReference>
<evidence type="ECO:0000256" key="3">
    <source>
        <dbReference type="ARBA" id="ARBA00022679"/>
    </source>
</evidence>
<reference evidence="10" key="1">
    <citation type="submission" date="2023-03" db="EMBL/GenBank/DDBJ databases">
        <authorList>
            <person name="Julca I."/>
        </authorList>
    </citation>
    <scope>NUCLEOTIDE SEQUENCE</scope>
</reference>
<evidence type="ECO:0000256" key="8">
    <source>
        <dbReference type="RuleBase" id="RU079119"/>
    </source>
</evidence>
<comment type="domain">
    <text evidence="8">The DHHC domain is required for palmitoyltransferase activity.</text>
</comment>
<evidence type="ECO:0000256" key="2">
    <source>
        <dbReference type="ARBA" id="ARBA00008574"/>
    </source>
</evidence>
<keyword evidence="6 8" id="KW-0472">Membrane</keyword>
<feature type="transmembrane region" description="Helical" evidence="8">
    <location>
        <begin position="141"/>
        <end position="166"/>
    </location>
</feature>
<feature type="domain" description="Palmitoyltransferase DHHC" evidence="9">
    <location>
        <begin position="94"/>
        <end position="216"/>
    </location>
</feature>
<dbReference type="GO" id="GO:0012505">
    <property type="term" value="C:endomembrane system"/>
    <property type="evidence" value="ECO:0007669"/>
    <property type="project" value="UniProtKB-SubCell"/>
</dbReference>
<keyword evidence="4 8" id="KW-0812">Transmembrane</keyword>
<comment type="catalytic activity">
    <reaction evidence="8">
        <text>L-cysteinyl-[protein] + hexadecanoyl-CoA = S-hexadecanoyl-L-cysteinyl-[protein] + CoA</text>
        <dbReference type="Rhea" id="RHEA:36683"/>
        <dbReference type="Rhea" id="RHEA-COMP:10131"/>
        <dbReference type="Rhea" id="RHEA-COMP:11032"/>
        <dbReference type="ChEBI" id="CHEBI:29950"/>
        <dbReference type="ChEBI" id="CHEBI:57287"/>
        <dbReference type="ChEBI" id="CHEBI:57379"/>
        <dbReference type="ChEBI" id="CHEBI:74151"/>
        <dbReference type="EC" id="2.3.1.225"/>
    </reaction>
</comment>
<evidence type="ECO:0000256" key="7">
    <source>
        <dbReference type="ARBA" id="ARBA00023315"/>
    </source>
</evidence>
<dbReference type="PANTHER" id="PTHR12246">
    <property type="entry name" value="PALMITOYLTRANSFERASE ZDHHC16"/>
    <property type="match status" value="1"/>
</dbReference>
<keyword evidence="7 8" id="KW-0012">Acyltransferase</keyword>